<evidence type="ECO:0000256" key="2">
    <source>
        <dbReference type="ARBA" id="ARBA00008887"/>
    </source>
</evidence>
<dbReference type="FunFam" id="3.40.50.300:FF:000373">
    <property type="entry name" value="Cytoplasmic dynein heavy chain 2"/>
    <property type="match status" value="1"/>
</dbReference>
<dbReference type="FunFam" id="1.20.920.20:FF:000002">
    <property type="entry name" value="Cytoplasmic dynein 1 heavy chain"/>
    <property type="match status" value="1"/>
</dbReference>
<dbReference type="Pfam" id="PF12780">
    <property type="entry name" value="AAA_8"/>
    <property type="match status" value="1"/>
</dbReference>
<dbReference type="FunFam" id="1.20.58.1120:FF:000013">
    <property type="entry name" value="Dynein heavy chain-like protein"/>
    <property type="match status" value="1"/>
</dbReference>
<feature type="coiled-coil region" evidence="14">
    <location>
        <begin position="1739"/>
        <end position="1766"/>
    </location>
</feature>
<dbReference type="Gene3D" id="3.20.180.20">
    <property type="entry name" value="Dynein heavy chain, N-terminal domain 2"/>
    <property type="match status" value="1"/>
</dbReference>
<dbReference type="GO" id="GO:0030286">
    <property type="term" value="C:dynein complex"/>
    <property type="evidence" value="ECO:0007669"/>
    <property type="project" value="UniProtKB-KW"/>
</dbReference>
<dbReference type="FunFam" id="1.20.920.30:FF:000001">
    <property type="entry name" value="Cytoplasmic dynein heavy chain 1"/>
    <property type="match status" value="1"/>
</dbReference>
<keyword evidence="11" id="KW-0505">Motor protein</keyword>
<dbReference type="Gene3D" id="1.10.472.130">
    <property type="match status" value="1"/>
</dbReference>
<feature type="coiled-coil region" evidence="14">
    <location>
        <begin position="1527"/>
        <end position="1561"/>
    </location>
</feature>
<dbReference type="FunFam" id="3.40.50.300:FF:000071">
    <property type="entry name" value="Cytoplasmic dynein heavy chain 1"/>
    <property type="match status" value="1"/>
</dbReference>
<evidence type="ECO:0000256" key="11">
    <source>
        <dbReference type="ARBA" id="ARBA00023175"/>
    </source>
</evidence>
<evidence type="ECO:0000313" key="16">
    <source>
        <dbReference type="EMBL" id="KAG0662228.1"/>
    </source>
</evidence>
<dbReference type="GO" id="GO:0005524">
    <property type="term" value="F:ATP binding"/>
    <property type="evidence" value="ECO:0007669"/>
    <property type="project" value="UniProtKB-KW"/>
</dbReference>
<dbReference type="Pfam" id="PF18198">
    <property type="entry name" value="AAA_lid_11"/>
    <property type="match status" value="1"/>
</dbReference>
<dbReference type="PANTHER" id="PTHR45703:SF36">
    <property type="entry name" value="DYNEIN HEAVY CHAIN, CYTOPLASMIC"/>
    <property type="match status" value="1"/>
</dbReference>
<dbReference type="Pfam" id="PF22597">
    <property type="entry name" value="DYN_lid"/>
    <property type="match status" value="1"/>
</dbReference>
<keyword evidence="5" id="KW-0963">Cytoplasm</keyword>
<feature type="domain" description="AAA+ ATPase" evidence="15">
    <location>
        <begin position="901"/>
        <end position="1051"/>
    </location>
</feature>
<comment type="similarity">
    <text evidence="2">Belongs to the dynein heavy chain family.</text>
</comment>
<evidence type="ECO:0000256" key="1">
    <source>
        <dbReference type="ARBA" id="ARBA00004245"/>
    </source>
</evidence>
<dbReference type="FunFam" id="1.10.8.720:FF:000003">
    <property type="entry name" value="Cytoplasmic dynein heavy chain 2"/>
    <property type="match status" value="1"/>
</dbReference>
<name>A0A9P6W1R7_RHOMI</name>
<keyword evidence="9" id="KW-0243">Dynein</keyword>
<dbReference type="Gene3D" id="1.20.920.30">
    <property type="match status" value="1"/>
</dbReference>
<dbReference type="CDD" id="cd00009">
    <property type="entry name" value="AAA"/>
    <property type="match status" value="1"/>
</dbReference>
<dbReference type="Gene3D" id="1.20.920.20">
    <property type="match status" value="1"/>
</dbReference>
<evidence type="ECO:0000256" key="8">
    <source>
        <dbReference type="ARBA" id="ARBA00022840"/>
    </source>
</evidence>
<evidence type="ECO:0000256" key="7">
    <source>
        <dbReference type="ARBA" id="ARBA00022741"/>
    </source>
</evidence>
<evidence type="ECO:0000256" key="9">
    <source>
        <dbReference type="ARBA" id="ARBA00023017"/>
    </source>
</evidence>
<protein>
    <recommendedName>
        <fullName evidence="4">Dynein heavy chain, cytoplasmic</fullName>
    </recommendedName>
    <alternativeName>
        <fullName evidence="13">Dynein heavy chain, cytosolic</fullName>
    </alternativeName>
</protein>
<dbReference type="InterPro" id="IPR024317">
    <property type="entry name" value="Dynein_heavy_chain_D4_dom"/>
</dbReference>
<organism evidence="16 17">
    <name type="scientific">Rhodotorula mucilaginosa</name>
    <name type="common">Yeast</name>
    <name type="synonym">Rhodotorula rubra</name>
    <dbReference type="NCBI Taxonomy" id="5537"/>
    <lineage>
        <taxon>Eukaryota</taxon>
        <taxon>Fungi</taxon>
        <taxon>Dikarya</taxon>
        <taxon>Basidiomycota</taxon>
        <taxon>Pucciniomycotina</taxon>
        <taxon>Microbotryomycetes</taxon>
        <taxon>Sporidiobolales</taxon>
        <taxon>Sporidiobolaceae</taxon>
        <taxon>Rhodotorula</taxon>
    </lineage>
</organism>
<dbReference type="SUPFAM" id="SSF52540">
    <property type="entry name" value="P-loop containing nucleoside triphosphate hydrolases"/>
    <property type="match status" value="4"/>
</dbReference>
<keyword evidence="17" id="KW-1185">Reference proteome</keyword>
<dbReference type="InterPro" id="IPR054354">
    <property type="entry name" value="DYNC2H1-like_lid"/>
</dbReference>
<evidence type="ECO:0000313" key="17">
    <source>
        <dbReference type="Proteomes" id="UP000777482"/>
    </source>
</evidence>
<dbReference type="Pfam" id="PF12781">
    <property type="entry name" value="AAA_9"/>
    <property type="match status" value="1"/>
</dbReference>
<dbReference type="Pfam" id="PF17852">
    <property type="entry name" value="Dynein_AAA_lid"/>
    <property type="match status" value="1"/>
</dbReference>
<keyword evidence="10 14" id="KW-0175">Coiled coil</keyword>
<comment type="subunit">
    <text evidence="3">Consists of at least two heavy chains and a number of intermediate and light chains.</text>
</comment>
<gene>
    <name evidence="16" type="ORF">C6P46_003414</name>
</gene>
<dbReference type="SMART" id="SM00382">
    <property type="entry name" value="AAA"/>
    <property type="match status" value="2"/>
</dbReference>
<evidence type="ECO:0000256" key="3">
    <source>
        <dbReference type="ARBA" id="ARBA00011655"/>
    </source>
</evidence>
<dbReference type="InterPro" id="IPR004273">
    <property type="entry name" value="Dynein_heavy_D6_P-loop"/>
</dbReference>
<dbReference type="OrthoDB" id="447173at2759"/>
<dbReference type="Pfam" id="PF12775">
    <property type="entry name" value="AAA_7"/>
    <property type="match status" value="1"/>
</dbReference>
<dbReference type="GO" id="GO:0005874">
    <property type="term" value="C:microtubule"/>
    <property type="evidence" value="ECO:0007669"/>
    <property type="project" value="UniProtKB-KW"/>
</dbReference>
<dbReference type="InterPro" id="IPR043157">
    <property type="entry name" value="Dynein_AAA1S"/>
</dbReference>
<evidence type="ECO:0000256" key="14">
    <source>
        <dbReference type="SAM" id="Coils"/>
    </source>
</evidence>
<dbReference type="GO" id="GO:0072384">
    <property type="term" value="P:organelle transport along microtubule"/>
    <property type="evidence" value="ECO:0007669"/>
    <property type="project" value="UniProtKB-ARBA"/>
</dbReference>
<dbReference type="Gene3D" id="3.40.50.300">
    <property type="entry name" value="P-loop containing nucleotide triphosphate hydrolases"/>
    <property type="match status" value="5"/>
</dbReference>
<dbReference type="Gene3D" id="3.10.490.20">
    <property type="match status" value="1"/>
</dbReference>
<feature type="domain" description="AAA+ ATPase" evidence="15">
    <location>
        <begin position="240"/>
        <end position="378"/>
    </location>
</feature>
<dbReference type="Gene3D" id="1.20.1270.280">
    <property type="match status" value="1"/>
</dbReference>
<dbReference type="FunFam" id="3.40.50.300:FF:000122">
    <property type="entry name" value="Cytoplasmic dynein 1 heavy chain"/>
    <property type="match status" value="1"/>
</dbReference>
<dbReference type="Gene3D" id="1.10.8.710">
    <property type="match status" value="1"/>
</dbReference>
<dbReference type="InterPro" id="IPR024743">
    <property type="entry name" value="Dynein_HC_stalk"/>
</dbReference>
<evidence type="ECO:0000256" key="4">
    <source>
        <dbReference type="ARBA" id="ARBA00022197"/>
    </source>
</evidence>
<dbReference type="Gene3D" id="1.10.8.1220">
    <property type="match status" value="1"/>
</dbReference>
<proteinExistence type="inferred from homology"/>
<comment type="subcellular location">
    <subcellularLocation>
        <location evidence="1">Cytoplasm</location>
        <location evidence="1">Cytoskeleton</location>
    </subcellularLocation>
</comment>
<dbReference type="Gene3D" id="1.20.58.1120">
    <property type="match status" value="1"/>
</dbReference>
<evidence type="ECO:0000256" key="5">
    <source>
        <dbReference type="ARBA" id="ARBA00022490"/>
    </source>
</evidence>
<dbReference type="Proteomes" id="UP000777482">
    <property type="component" value="Unassembled WGS sequence"/>
</dbReference>
<dbReference type="PANTHER" id="PTHR45703">
    <property type="entry name" value="DYNEIN HEAVY CHAIN"/>
    <property type="match status" value="1"/>
</dbReference>
<dbReference type="InterPro" id="IPR041466">
    <property type="entry name" value="Dynein_AAA5_ext"/>
</dbReference>
<dbReference type="Gene3D" id="6.10.140.1060">
    <property type="match status" value="1"/>
</dbReference>
<dbReference type="InterPro" id="IPR041228">
    <property type="entry name" value="Dynein_C"/>
</dbReference>
<dbReference type="Pfam" id="PF12774">
    <property type="entry name" value="AAA_6"/>
    <property type="match status" value="1"/>
</dbReference>
<dbReference type="FunFam" id="3.40.50.300:FF:000517">
    <property type="entry name" value="Cytoplasmic dynein heavy chain 1"/>
    <property type="match status" value="1"/>
</dbReference>
<dbReference type="InterPro" id="IPR043160">
    <property type="entry name" value="Dynein_C_barrel"/>
</dbReference>
<keyword evidence="7" id="KW-0547">Nucleotide-binding</keyword>
<dbReference type="EMBL" id="PUHQ01000028">
    <property type="protein sequence ID" value="KAG0662228.1"/>
    <property type="molecule type" value="Genomic_DNA"/>
</dbReference>
<dbReference type="GO" id="GO:0008569">
    <property type="term" value="F:minus-end-directed microtubule motor activity"/>
    <property type="evidence" value="ECO:0007669"/>
    <property type="project" value="InterPro"/>
</dbReference>
<dbReference type="GO" id="GO:0007097">
    <property type="term" value="P:nuclear migration"/>
    <property type="evidence" value="ECO:0007669"/>
    <property type="project" value="UniProtKB-ARBA"/>
</dbReference>
<dbReference type="Pfam" id="PF18199">
    <property type="entry name" value="Dynein_C"/>
    <property type="match status" value="1"/>
</dbReference>
<sequence length="2937" mass="327443">MFAGLSSLRLDPEQTRIEAIASREGEEIVLQTPIVFAEFPKINDWLARIEAEMKASLAHLLTRAHADLLAFFTSTEALNAPSLLAWIGQYPAQLVVVAVQIAWTTLVEDSLARGGDLDLALAIVLRSLDVLADAVLGDLPALQRRKCEHLITELVHERDVIRRLKEDKIVAADDFVWLYHMRFYLDPSQSDVLEQLEVRMASATFSYGFEYLGVPDRLVQTPLTDRCYLALTQALSSRLGGSPFGPAGTGKTESVKALGVALGRFVLVFCCDETFDFQAMGRIFVGLCQVGAWGCFDEFNRLEERILSAVSQQIQSIQLGLSASLSDEQHEIELVGRNLRLNPDTGIFITMNPGYAGRSNLPDNLKKLFRSIAMTRPDRELIAQVMLYSQGFRTAEILASKVVPLFNLCTEQLSSQPHYDFGLRALKAVLVSAGHLKRASLSETPELSESATIGVAEQELIIRSVRETIVPKLVAADVPLLSGLLEDVFPGVTYRPVDLAELVRCVEAVCAERRLVPDPAWLAKVIQLYQIQSIQHGVMMVGSAATGKSTAWRTLLAAIERLTGTEGVSYVIDPKAISKDALYGTLDSTTREWNDGLFTSTLRKIVDDVRGESSKMHWIVFDGDVDPEWVENLNSVLDDNKLLTLPNGERLSLPPNVRILFEVESLKYATLATVSRCGMVWFSEDTVGPTMHCQHYLASLKSSAFSTADGLDDEGGGSDDESALLAAQRAAANILESSFDADGLVLRALKYAAGVEHIMTFSESRALETLFSLINKTIRNVADYNGRHADFPLSSEQIESYVLKRLLVCLVWAFAGDSKLGTRADMGNFLREQSGIEVPAMSLGDSLIDFDVQIGSGAWVAWQDSVPVIDVETQAITSADVVIPTVDTARHEEALYAWLSEHKPVLLCGPPGSGKTMTLFSALRKLPDLDVVGLNFSSATTPELILKTFEQHCEYRKTPNGVVLAPTQIGRWLVLFCDEINLPAADAYGTQRVVSFLRQLVEHHGFWRTTDRAWVRLENIQFVGACNPPTDPGRVPLTERFLRHAPLVMVDYPGEASLKQIYGTFTRAMLKVAPPLRGFAEPLTNAMVEFYLASQDRFTTDQQAHYIYSPRELTRWVRGIFEAIRPLDTLSVEGLVRVWAHEALRLFQDRLVSEDERRWTDELIDQIALKHFPTLNKAEALARPILYSNWLSRHYVPVDRDELREYTKARLRVFYEEELDVPLVLFNDVLDHVLRIDRVFRQVQGHLLLIGTTLSRFVAWMNGLSVFQIKVHNKYTAADFDEDLRIVLRRAGCKGEKIAFIMDESNVLDAGFLERMNTLLANAEVPGLFEGDEHAALMTACREGAQRDGLMLDSAEELYRWFTAQVARNLHVVFTMNPPTEGLAGRAATSPALFNRCVLDWFGDWSDQAFYQVGLEFTTALDLDMPHYEPPSDFPVAYRQLPTPPTHRTAVVNALVHVHQSMYETNAKLSRRQGRTNYATPRHYLDFVNQYVRVVTEKRDALEEQQRHVNVGLEKLHDTVAQVDSLRQSLAAKRVQLETKNAEANDKLRRMVADQQDAEQKKVASIEMSRAVEKQKAAIAQRREAVMAELAEAEPAVEDAQAAVSNIKKQQLTEVRSMANPPEAVKLSMEAVCILLGHKIDGWKSVQAVLRSDTFISSIVHFDTARSMTPELRNRMRDEYLSRPNFNFETVNRASKACGPLVKWVFAQVNYSNILDKVGPLRHEVQILEEQAETTMHQADALASMIAELEARIASYKDEYAALISETQAIKTEMDRVEIRVERSVKLLASLASEKTRWEESSKTFEDQTSTIAGDALLSAAFLAYGGYFDQAYRQGMWHDWATHLVHAGIRYKSGLSIAEYLSTAEERLGWHARSLPSDDLCVENAIMLKRSDRYPLVIDPSGQATKFLLEEYRDRKLAVTSFLDEAFLKNLESALRFGTPLLIQDVEHLDPILNAVLNKELRRAGGRVLIRLGNQDIDFSPAFTLFLSTRDPTADFAADLNSRVTLVNFSVTRASLQTQSLAQVLRVERPEVDRKRSDLLRLQGEFRARLLYLEKSLLDALNASEGSILENDTVIDTLETLKKEASDISSKVAETDAVMAEVNKVTKEYLPLAQACSDAFFILDEMHSLNHFYQFSLRYFLDAFDHVLLDNPNLKGTTDPQKRLHTVLDDLFLALFKRTARSLLHADHLVLAVLLAQVKLRARGDEIDQDAYTFLLEGTGARSVDRNDDDDDDGLDATQRSRLRALARLPGFEGVRDHIDEHAEEWRQCLASDAPETALPSFSAESDSVRATLQNALVIKCLRPDRLVPALACFVDRVFDRDLLLETRYDLDRLVQDETTASTPLCLVSVPGHDASYRVDALVQATSARCTSVAMGSQEGYALADQAIATAARNGSWVLLKNVHLAPSWLGQLEKRLQNLGANRAFRLFLTMEATPKIPVNILRQGRVLMNEPPAGIRANLLDSLGNVDARRLASGPAEKTRLYFLLAWFHAIVQERLRYAPLGWTKSIEFNDADLAAALATVDTWMSIAAKGRANIDPAAIPWKAIRTLVRENVYGGKIDTVSDQVLLDSFVERLFSPKAYDVDFALVPGELDGTATALLAPDETRLENFLAWARRLPEQEPPSYLALPVMAERVISAQQGNALLGRLLKMRSLDEDDPLAGDLRGEGSQQQPAWMRALKQSCLEWLQVLPIEPPSAQSSREVTPLGRFYDREAGIARSLLPLVRAELEALVQVCDGERRQTNDLRSLLADLVKGTVPASWRQFRCRDMPVSVWISELVKRLAQLDRLAGSDTQASEPVSLGLLFNPTGFVTASRQMAAHALKVSLEELTLDVLLESAPPAHGFALEGLTLSGAEYKPDGLHLNDGSPVQLGTSALVWRSPKEEKPASTTRHVEVPCFLDSTRADILFHVTVNPAADVDPTLVIQRAVAVIAAAD</sequence>
<dbReference type="GO" id="GO:0051959">
    <property type="term" value="F:dynein light intermediate chain binding"/>
    <property type="evidence" value="ECO:0007669"/>
    <property type="project" value="InterPro"/>
</dbReference>
<evidence type="ECO:0000256" key="10">
    <source>
        <dbReference type="ARBA" id="ARBA00023054"/>
    </source>
</evidence>
<dbReference type="InterPro" id="IPR042219">
    <property type="entry name" value="AAA_lid_11_sf"/>
</dbReference>
<dbReference type="InterPro" id="IPR035706">
    <property type="entry name" value="AAA_9"/>
</dbReference>
<keyword evidence="6" id="KW-0493">Microtubule</keyword>
<dbReference type="Pfam" id="PF12777">
    <property type="entry name" value="MT"/>
    <property type="match status" value="1"/>
</dbReference>
<dbReference type="InterPro" id="IPR003593">
    <property type="entry name" value="AAA+_ATPase"/>
</dbReference>
<dbReference type="GO" id="GO:0045505">
    <property type="term" value="F:dynein intermediate chain binding"/>
    <property type="evidence" value="ECO:0007669"/>
    <property type="project" value="InterPro"/>
</dbReference>
<dbReference type="Pfam" id="PF03028">
    <property type="entry name" value="Dynein_heavy"/>
    <property type="match status" value="1"/>
</dbReference>
<dbReference type="InterPro" id="IPR041658">
    <property type="entry name" value="AAA_lid_11"/>
</dbReference>
<dbReference type="InterPro" id="IPR026983">
    <property type="entry name" value="DHC"/>
</dbReference>
<evidence type="ECO:0000256" key="12">
    <source>
        <dbReference type="ARBA" id="ARBA00023212"/>
    </source>
</evidence>
<evidence type="ECO:0000256" key="13">
    <source>
        <dbReference type="ARBA" id="ARBA00033439"/>
    </source>
</evidence>
<dbReference type="FunFam" id="1.10.8.710:FF:000005">
    <property type="entry name" value="Cytoplasmic dynein heavy chain 1"/>
    <property type="match status" value="1"/>
</dbReference>
<evidence type="ECO:0000256" key="6">
    <source>
        <dbReference type="ARBA" id="ARBA00022701"/>
    </source>
</evidence>
<dbReference type="Gene3D" id="1.10.8.720">
    <property type="entry name" value="Region D6 of dynein motor"/>
    <property type="match status" value="1"/>
</dbReference>
<dbReference type="InterPro" id="IPR042228">
    <property type="entry name" value="Dynein_linker_3"/>
</dbReference>
<keyword evidence="8" id="KW-0067">ATP-binding</keyword>
<comment type="caution">
    <text evidence="16">The sequence shown here is derived from an EMBL/GenBank/DDBJ whole genome shotgun (WGS) entry which is preliminary data.</text>
</comment>
<dbReference type="InterPro" id="IPR035699">
    <property type="entry name" value="AAA_6"/>
</dbReference>
<reference evidence="16 17" key="1">
    <citation type="submission" date="2020-11" db="EMBL/GenBank/DDBJ databases">
        <title>Kefir isolates.</title>
        <authorList>
            <person name="Marcisauskas S."/>
            <person name="Kim Y."/>
            <person name="Blasche S."/>
        </authorList>
    </citation>
    <scope>NUCLEOTIDE SEQUENCE [LARGE SCALE GENOMIC DNA]</scope>
    <source>
        <strain evidence="16 17">KR</strain>
    </source>
</reference>
<dbReference type="InterPro" id="IPR027417">
    <property type="entry name" value="P-loop_NTPase"/>
</dbReference>
<keyword evidence="12" id="KW-0206">Cytoskeleton</keyword>
<accession>A0A9P6W1R7</accession>
<evidence type="ECO:0000259" key="15">
    <source>
        <dbReference type="SMART" id="SM00382"/>
    </source>
</evidence>